<dbReference type="Proteomes" id="UP001151760">
    <property type="component" value="Unassembled WGS sequence"/>
</dbReference>
<dbReference type="EMBL" id="BQNB010019141">
    <property type="protein sequence ID" value="GJT82149.1"/>
    <property type="molecule type" value="Genomic_DNA"/>
</dbReference>
<comment type="caution">
    <text evidence="2">The sequence shown here is derived from an EMBL/GenBank/DDBJ whole genome shotgun (WGS) entry which is preliminary data.</text>
</comment>
<feature type="region of interest" description="Disordered" evidence="1">
    <location>
        <begin position="154"/>
        <end position="176"/>
    </location>
</feature>
<evidence type="ECO:0000256" key="1">
    <source>
        <dbReference type="SAM" id="MobiDB-lite"/>
    </source>
</evidence>
<accession>A0ABQ5H2V5</accession>
<sequence>MLHESDFDGFDDETVDAATTGVSTASAPITTAGVAISTAEPRTPSTTTTIFEDEDVTMAMAQTLIKIKEEKAKKNSNTQEVKATQRLAEIRSRPPTKTQLRNLMMTYLKNIGGYKHRQLKGKTYEEIQGLEHMQTQKSTKKPKVNEICKSYRSKKQSEYEKEKKEHRLISSREKETTDQGLIIEDAEIALESEEESNYGILSLSNSINQC</sequence>
<gene>
    <name evidence="2" type="ORF">Tco_1056491</name>
</gene>
<keyword evidence="3" id="KW-1185">Reference proteome</keyword>
<reference evidence="2" key="1">
    <citation type="journal article" date="2022" name="Int. J. Mol. Sci.">
        <title>Draft Genome of Tanacetum Coccineum: Genomic Comparison of Closely Related Tanacetum-Family Plants.</title>
        <authorList>
            <person name="Yamashiro T."/>
            <person name="Shiraishi A."/>
            <person name="Nakayama K."/>
            <person name="Satake H."/>
        </authorList>
    </citation>
    <scope>NUCLEOTIDE SEQUENCE</scope>
</reference>
<protein>
    <submittedName>
        <fullName evidence="2">Uncharacterized protein</fullName>
    </submittedName>
</protein>
<evidence type="ECO:0000313" key="3">
    <source>
        <dbReference type="Proteomes" id="UP001151760"/>
    </source>
</evidence>
<evidence type="ECO:0000313" key="2">
    <source>
        <dbReference type="EMBL" id="GJT82149.1"/>
    </source>
</evidence>
<name>A0ABQ5H2V5_9ASTR</name>
<reference evidence="2" key="2">
    <citation type="submission" date="2022-01" db="EMBL/GenBank/DDBJ databases">
        <authorList>
            <person name="Yamashiro T."/>
            <person name="Shiraishi A."/>
            <person name="Satake H."/>
            <person name="Nakayama K."/>
        </authorList>
    </citation>
    <scope>NUCLEOTIDE SEQUENCE</scope>
</reference>
<organism evidence="2 3">
    <name type="scientific">Tanacetum coccineum</name>
    <dbReference type="NCBI Taxonomy" id="301880"/>
    <lineage>
        <taxon>Eukaryota</taxon>
        <taxon>Viridiplantae</taxon>
        <taxon>Streptophyta</taxon>
        <taxon>Embryophyta</taxon>
        <taxon>Tracheophyta</taxon>
        <taxon>Spermatophyta</taxon>
        <taxon>Magnoliopsida</taxon>
        <taxon>eudicotyledons</taxon>
        <taxon>Gunneridae</taxon>
        <taxon>Pentapetalae</taxon>
        <taxon>asterids</taxon>
        <taxon>campanulids</taxon>
        <taxon>Asterales</taxon>
        <taxon>Asteraceae</taxon>
        <taxon>Asteroideae</taxon>
        <taxon>Anthemideae</taxon>
        <taxon>Anthemidinae</taxon>
        <taxon>Tanacetum</taxon>
    </lineage>
</organism>
<feature type="compositionally biased region" description="Basic and acidic residues" evidence="1">
    <location>
        <begin position="155"/>
        <end position="176"/>
    </location>
</feature>
<proteinExistence type="predicted"/>